<dbReference type="AlphaFoldDB" id="A0A163JYS4"/>
<evidence type="ECO:0000256" key="6">
    <source>
        <dbReference type="PIRNR" id="PIRNR018968"/>
    </source>
</evidence>
<comment type="similarity">
    <text evidence="6">Belongs to the ABC-4 integral membrane protein family.</text>
</comment>
<evidence type="ECO:0000256" key="1">
    <source>
        <dbReference type="ARBA" id="ARBA00004651"/>
    </source>
</evidence>
<sequence length="649" mass="73361">MTFRQFAFRNVLRNKRTYAAYFLSSAFSVMIFFVCALFLFHPAIANEMFYPVVIQAMVGAELIMYVFSFFFVLYSVGAFLKTRKREFGILFMHGMTDRQFNKMVFLENMIIGLSAIATGIVFGIITGKLFLMAGSAFLGIPPLPFRLPLRALGLTVASYVLLFIIISLCTSWLIRPKALIELFQSGQRPKTAPETSPWLSALAAVLLIVSYSLAATTTASTLELRMFPVTIMTIIGTYLIYSQLGVALVRRLKRSRRLTWRRTKLISLSSLQYRLRDHAQMFSMVTIVLAVSFCSVGVFASIPVLTKQFNEDYPAAIGYLAKAGDTFEKQHLNEIKQELESKKIPFETLSFRVKYTEATSASALDQPVENPLALISFSDYKAAVLMAGLPFDEQPLRGEDALVLIASQNDRAYTRNREHASYQLQDSGIRVHEIGYSDHVGVPEYLLPEMDDDSRFGGLVVRDATFAAITDPVRQERYTGFYVDDFTKTEGIVPHLAPRGAVRYEMGQPYALAVSGTLFALRDSLYNMLLFAALLVGTVFFIAAGSFLYFRLYADLDYDRRHYATISRLGMTDKEFRRIVTGQLALLFFVPIGLAIVHSIFAFIALQSYFYLSIAAEMGIVLISFLMMQVLYFFFIRSQYLRKLKQSLI</sequence>
<keyword evidence="9" id="KW-1185">Reference proteome</keyword>
<feature type="domain" description="ABC3 transporter permease C-terminal" evidence="7">
    <location>
        <begin position="535"/>
        <end position="641"/>
    </location>
</feature>
<dbReference type="InterPro" id="IPR052536">
    <property type="entry name" value="ABC-4_Integral_Memb_Prot"/>
</dbReference>
<feature type="transmembrane region" description="Helical" evidence="6">
    <location>
        <begin position="610"/>
        <end position="635"/>
    </location>
</feature>
<dbReference type="KEGG" id="pglu:A3958_13150"/>
<protein>
    <recommendedName>
        <fullName evidence="7">ABC3 transporter permease C-terminal domain-containing protein</fullName>
    </recommendedName>
</protein>
<dbReference type="InterPro" id="IPR003838">
    <property type="entry name" value="ABC3_permease_C"/>
</dbReference>
<feature type="domain" description="ABC3 transporter permease C-terminal" evidence="7">
    <location>
        <begin position="62"/>
        <end position="175"/>
    </location>
</feature>
<evidence type="ECO:0000313" key="9">
    <source>
        <dbReference type="Proteomes" id="UP000076796"/>
    </source>
</evidence>
<dbReference type="OrthoDB" id="1937696at2"/>
<dbReference type="Proteomes" id="UP000076796">
    <property type="component" value="Unassembled WGS sequence"/>
</dbReference>
<keyword evidence="4 6" id="KW-1133">Transmembrane helix</keyword>
<feature type="transmembrane region" description="Helical" evidence="6">
    <location>
        <begin position="525"/>
        <end position="550"/>
    </location>
</feature>
<dbReference type="PANTHER" id="PTHR46795">
    <property type="entry name" value="ABC TRANSPORTER PERMEASE-RELATED-RELATED"/>
    <property type="match status" value="1"/>
</dbReference>
<organism evidence="8 9">
    <name type="scientific">Paenibacillus glucanolyticus</name>
    <dbReference type="NCBI Taxonomy" id="59843"/>
    <lineage>
        <taxon>Bacteria</taxon>
        <taxon>Bacillati</taxon>
        <taxon>Bacillota</taxon>
        <taxon>Bacilli</taxon>
        <taxon>Bacillales</taxon>
        <taxon>Paenibacillaceae</taxon>
        <taxon>Paenibacillus</taxon>
    </lineage>
</organism>
<evidence type="ECO:0000256" key="4">
    <source>
        <dbReference type="ARBA" id="ARBA00022989"/>
    </source>
</evidence>
<reference evidence="8" key="1">
    <citation type="journal article" date="2016" name="Genome Announc.">
        <title>Draft genomes of two strains of Paenibacillus glucanolyticus with capability to degrade lignocellulose.</title>
        <authorList>
            <person name="Mathews S.L."/>
            <person name="Pawlak J."/>
            <person name="Grunden A.M."/>
        </authorList>
    </citation>
    <scope>NUCLEOTIDE SEQUENCE [LARGE SCALE GENOMIC DNA]</scope>
    <source>
        <strain evidence="8">SLM1</strain>
    </source>
</reference>
<evidence type="ECO:0000256" key="3">
    <source>
        <dbReference type="ARBA" id="ARBA00022692"/>
    </source>
</evidence>
<dbReference type="RefSeq" id="WP_036638701.1">
    <property type="nucleotide sequence ID" value="NZ_CBCSBX010000003.1"/>
</dbReference>
<feature type="transmembrane region" description="Helical" evidence="6">
    <location>
        <begin position="281"/>
        <end position="305"/>
    </location>
</feature>
<evidence type="ECO:0000313" key="8">
    <source>
        <dbReference type="EMBL" id="KZS46879.1"/>
    </source>
</evidence>
<accession>A0A163JYS4</accession>
<keyword evidence="6" id="KW-0813">Transport</keyword>
<feature type="transmembrane region" description="Helical" evidence="6">
    <location>
        <begin position="21"/>
        <end position="42"/>
    </location>
</feature>
<feature type="transmembrane region" description="Helical" evidence="6">
    <location>
        <begin position="62"/>
        <end position="82"/>
    </location>
</feature>
<feature type="transmembrane region" description="Helical" evidence="6">
    <location>
        <begin position="151"/>
        <end position="174"/>
    </location>
</feature>
<dbReference type="EMBL" id="LWMH01000001">
    <property type="protein sequence ID" value="KZS46879.1"/>
    <property type="molecule type" value="Genomic_DNA"/>
</dbReference>
<dbReference type="GO" id="GO:0005886">
    <property type="term" value="C:plasma membrane"/>
    <property type="evidence" value="ECO:0007669"/>
    <property type="project" value="UniProtKB-SubCell"/>
</dbReference>
<comment type="caution">
    <text evidence="8">The sequence shown here is derived from an EMBL/GenBank/DDBJ whole genome shotgun (WGS) entry which is preliminary data.</text>
</comment>
<gene>
    <name evidence="8" type="ORF">AWU65_13570</name>
</gene>
<keyword evidence="5 6" id="KW-0472">Membrane</keyword>
<keyword evidence="2 6" id="KW-1003">Cell membrane</keyword>
<dbReference type="PIRSF" id="PIRSF018968">
    <property type="entry name" value="ABC_permease_BceB"/>
    <property type="match status" value="1"/>
</dbReference>
<dbReference type="GO" id="GO:0055085">
    <property type="term" value="P:transmembrane transport"/>
    <property type="evidence" value="ECO:0007669"/>
    <property type="project" value="UniProtKB-UniRule"/>
</dbReference>
<dbReference type="STRING" id="59843.A3958_13150"/>
<name>A0A163JYS4_9BACL</name>
<feature type="transmembrane region" description="Helical" evidence="6">
    <location>
        <begin position="584"/>
        <end position="604"/>
    </location>
</feature>
<feature type="transmembrane region" description="Helical" evidence="6">
    <location>
        <begin position="103"/>
        <end position="131"/>
    </location>
</feature>
<evidence type="ECO:0000256" key="5">
    <source>
        <dbReference type="ARBA" id="ARBA00023136"/>
    </source>
</evidence>
<dbReference type="GeneID" id="97557762"/>
<dbReference type="InterPro" id="IPR027022">
    <property type="entry name" value="ABC_permease_BceB-typ"/>
</dbReference>
<proteinExistence type="inferred from homology"/>
<comment type="subcellular location">
    <subcellularLocation>
        <location evidence="1 6">Cell membrane</location>
        <topology evidence="1 6">Multi-pass membrane protein</topology>
    </subcellularLocation>
</comment>
<feature type="transmembrane region" description="Helical" evidence="6">
    <location>
        <begin position="195"/>
        <end position="214"/>
    </location>
</feature>
<dbReference type="PANTHER" id="PTHR46795:SF2">
    <property type="entry name" value="ABC TRANSPORTER, PERMEASE PROTEIN"/>
    <property type="match status" value="1"/>
</dbReference>
<evidence type="ECO:0000256" key="2">
    <source>
        <dbReference type="ARBA" id="ARBA00022475"/>
    </source>
</evidence>
<dbReference type="Pfam" id="PF02687">
    <property type="entry name" value="FtsX"/>
    <property type="match status" value="2"/>
</dbReference>
<feature type="transmembrane region" description="Helical" evidence="6">
    <location>
        <begin position="226"/>
        <end position="249"/>
    </location>
</feature>
<evidence type="ECO:0000259" key="7">
    <source>
        <dbReference type="Pfam" id="PF02687"/>
    </source>
</evidence>
<keyword evidence="3 6" id="KW-0812">Transmembrane</keyword>